<evidence type="ECO:0000313" key="2">
    <source>
        <dbReference type="Proteomes" id="UP000256405"/>
    </source>
</evidence>
<sequence>MQAYINFLLEDIASAYCPEDYFKKSGNTRPELDLEQELEESERFLNCDREPIFEVYCGLKRENFPPKDRLSEDQLTQVTVAFIKMMSSWSLFVDFPDDLPQPMRYELLLDILLKPVMISQYGFFGFDYCTGNPEGCELGEYCPCLKIV</sequence>
<reference evidence="1 2" key="1">
    <citation type="submission" date="2018-08" db="EMBL/GenBank/DDBJ databases">
        <title>Genomic Encyclopedia of Archaeal and Bacterial Type Strains, Phase II (KMG-II): from individual species to whole genera.</title>
        <authorList>
            <person name="Goeker M."/>
        </authorList>
    </citation>
    <scope>NUCLEOTIDE SEQUENCE [LARGE SCALE GENOMIC DNA]</scope>
    <source>
        <strain evidence="1 2">DSM 15986</strain>
    </source>
</reference>
<evidence type="ECO:0000313" key="1">
    <source>
        <dbReference type="EMBL" id="REG90576.1"/>
    </source>
</evidence>
<gene>
    <name evidence="1" type="ORF">C8N25_10674</name>
</gene>
<proteinExistence type="predicted"/>
<organism evidence="1 2">
    <name type="scientific">Algoriphagus antarcticus</name>
    <dbReference type="NCBI Taxonomy" id="238540"/>
    <lineage>
        <taxon>Bacteria</taxon>
        <taxon>Pseudomonadati</taxon>
        <taxon>Bacteroidota</taxon>
        <taxon>Cytophagia</taxon>
        <taxon>Cytophagales</taxon>
        <taxon>Cyclobacteriaceae</taxon>
        <taxon>Algoriphagus</taxon>
    </lineage>
</organism>
<dbReference type="OrthoDB" id="1441229at2"/>
<comment type="caution">
    <text evidence="1">The sequence shown here is derived from an EMBL/GenBank/DDBJ whole genome shotgun (WGS) entry which is preliminary data.</text>
</comment>
<name>A0A3E0E0Z8_9BACT</name>
<dbReference type="Proteomes" id="UP000256405">
    <property type="component" value="Unassembled WGS sequence"/>
</dbReference>
<dbReference type="EMBL" id="QUNF01000006">
    <property type="protein sequence ID" value="REG90576.1"/>
    <property type="molecule type" value="Genomic_DNA"/>
</dbReference>
<dbReference type="AlphaFoldDB" id="A0A3E0E0Z8"/>
<accession>A0A3E0E0Z8</accession>
<dbReference type="RefSeq" id="WP_086541821.1">
    <property type="nucleotide sequence ID" value="NZ_MSSW01000032.1"/>
</dbReference>
<protein>
    <submittedName>
        <fullName evidence="1">Uncharacterized protein</fullName>
    </submittedName>
</protein>
<keyword evidence="2" id="KW-1185">Reference proteome</keyword>